<dbReference type="Proteomes" id="UP000033558">
    <property type="component" value="Unassembled WGS sequence"/>
</dbReference>
<dbReference type="PANTHER" id="PTHR34108">
    <property type="entry name" value="SEPTUM SITE-DETERMINING PROTEIN MINC"/>
    <property type="match status" value="1"/>
</dbReference>
<feature type="domain" description="Septum formation inhibitor MinC C-terminal" evidence="6">
    <location>
        <begin position="107"/>
        <end position="186"/>
    </location>
</feature>
<evidence type="ECO:0000313" key="8">
    <source>
        <dbReference type="EMBL" id="KJY61923.1"/>
    </source>
</evidence>
<dbReference type="GO" id="GO:1901891">
    <property type="term" value="P:regulation of cell septum assembly"/>
    <property type="evidence" value="ECO:0007669"/>
    <property type="project" value="InterPro"/>
</dbReference>
<dbReference type="InterPro" id="IPR055219">
    <property type="entry name" value="MinC_N_1"/>
</dbReference>
<dbReference type="Pfam" id="PF03775">
    <property type="entry name" value="MinC_C"/>
    <property type="match status" value="1"/>
</dbReference>
<evidence type="ECO:0000256" key="3">
    <source>
        <dbReference type="ARBA" id="ARBA00023210"/>
    </source>
</evidence>
<evidence type="ECO:0000259" key="6">
    <source>
        <dbReference type="Pfam" id="PF03775"/>
    </source>
</evidence>
<dbReference type="InterPro" id="IPR016098">
    <property type="entry name" value="CAP/MinC_C"/>
</dbReference>
<keyword evidence="9" id="KW-1185">Reference proteome</keyword>
<comment type="caution">
    <text evidence="8">The sequence shown here is derived from an EMBL/GenBank/DDBJ whole genome shotgun (WGS) entry which is preliminary data.</text>
</comment>
<dbReference type="HOGENOM" id="CLU_048711_1_0_9"/>
<evidence type="ECO:0000256" key="4">
    <source>
        <dbReference type="ARBA" id="ARBA00023306"/>
    </source>
</evidence>
<evidence type="ECO:0000313" key="9">
    <source>
        <dbReference type="Proteomes" id="UP000033558"/>
    </source>
</evidence>
<dbReference type="EMBL" id="JXJQ01000008">
    <property type="protein sequence ID" value="KJY61923.1"/>
    <property type="molecule type" value="Genomic_DNA"/>
</dbReference>
<sequence length="223" mass="24980">MDNVVLKGKNKQYYLEINSDSDLKQSFKDIQKLLADLQKSTKETAPTDELPVIIDTQNRLLTKKQMLDLTNLVAKFHLFSNIKVINKVLDRAAAEKYVQENQLNIETKIVRSGQIVTYQGNLLLMGGVHRSGEVRASGDIYIMSPVDGIVHAGYPNNNQAIIIGDLSHASQLRISDLIAIVADLEVDKLTEQTLFYVNDLHNLAQDQVQNLNDIKPQKGIVLD</sequence>
<organism evidence="8 9">
    <name type="scientific">Bombilactobacillus mellifer</name>
    <dbReference type="NCBI Taxonomy" id="1218492"/>
    <lineage>
        <taxon>Bacteria</taxon>
        <taxon>Bacillati</taxon>
        <taxon>Bacillota</taxon>
        <taxon>Bacilli</taxon>
        <taxon>Lactobacillales</taxon>
        <taxon>Lactobacillaceae</taxon>
        <taxon>Bombilactobacillus</taxon>
    </lineage>
</organism>
<reference evidence="8 9" key="1">
    <citation type="submission" date="2015-01" db="EMBL/GenBank/DDBJ databases">
        <title>Comparative genomics of the lactic acid bacteria isolated from the honey bee gut.</title>
        <authorList>
            <person name="Ellegaard K.M."/>
            <person name="Tamarit D."/>
            <person name="Javelind E."/>
            <person name="Olofsson T."/>
            <person name="Andersson S.G."/>
            <person name="Vasquez A."/>
        </authorList>
    </citation>
    <scope>NUCLEOTIDE SEQUENCE [LARGE SCALE GENOMIC DNA]</scope>
    <source>
        <strain evidence="8 9">Bin4</strain>
    </source>
</reference>
<dbReference type="RefSeq" id="WP_046316677.1">
    <property type="nucleotide sequence ID" value="NZ_JBHSZT010000001.1"/>
</dbReference>
<dbReference type="InterPro" id="IPR005526">
    <property type="entry name" value="Septum_form_inhib_MinC_C"/>
</dbReference>
<dbReference type="PATRIC" id="fig|1218492.5.peg.1119"/>
<evidence type="ECO:0000259" key="7">
    <source>
        <dbReference type="Pfam" id="PF22642"/>
    </source>
</evidence>
<dbReference type="InterPro" id="IPR013033">
    <property type="entry name" value="MinC"/>
</dbReference>
<protein>
    <submittedName>
        <fullName evidence="8">Uncharacterized protein</fullName>
    </submittedName>
</protein>
<dbReference type="InterPro" id="IPR036145">
    <property type="entry name" value="MinC_C_sf"/>
</dbReference>
<comment type="subunit">
    <text evidence="5">Interacts with MinD and FtsZ.</text>
</comment>
<keyword evidence="3" id="KW-0717">Septation</keyword>
<accession>A0A0F4LU94</accession>
<name>A0A0F4LU94_9LACO</name>
<evidence type="ECO:0000256" key="5">
    <source>
        <dbReference type="ARBA" id="ARBA00046874"/>
    </source>
</evidence>
<keyword evidence="2" id="KW-0132">Cell division</keyword>
<keyword evidence="4" id="KW-0131">Cell cycle</keyword>
<gene>
    <name evidence="8" type="ORF">JG30_09780</name>
</gene>
<dbReference type="SUPFAM" id="SSF63848">
    <property type="entry name" value="Cell-division inhibitor MinC, C-terminal domain"/>
    <property type="match status" value="1"/>
</dbReference>
<dbReference type="OrthoDB" id="9790810at2"/>
<evidence type="ECO:0000256" key="2">
    <source>
        <dbReference type="ARBA" id="ARBA00022618"/>
    </source>
</evidence>
<dbReference type="Pfam" id="PF22642">
    <property type="entry name" value="MinC_N_1"/>
    <property type="match status" value="1"/>
</dbReference>
<proteinExistence type="inferred from homology"/>
<dbReference type="GO" id="GO:0000917">
    <property type="term" value="P:division septum assembly"/>
    <property type="evidence" value="ECO:0007669"/>
    <property type="project" value="UniProtKB-KW"/>
</dbReference>
<evidence type="ECO:0000256" key="1">
    <source>
        <dbReference type="ARBA" id="ARBA00006291"/>
    </source>
</evidence>
<feature type="domain" description="Septum site-determining protein MinC N-terminal" evidence="7">
    <location>
        <begin position="4"/>
        <end position="80"/>
    </location>
</feature>
<dbReference type="Gene3D" id="2.160.20.70">
    <property type="match status" value="1"/>
</dbReference>
<dbReference type="AlphaFoldDB" id="A0A0F4LU94"/>
<comment type="similarity">
    <text evidence="1">Belongs to the MinC family.</text>
</comment>
<dbReference type="STRING" id="1218492.JG30_09780"/>
<dbReference type="PANTHER" id="PTHR34108:SF1">
    <property type="entry name" value="SEPTUM SITE-DETERMINING PROTEIN MINC"/>
    <property type="match status" value="1"/>
</dbReference>
<dbReference type="Gene3D" id="3.30.160.540">
    <property type="match status" value="1"/>
</dbReference>
<dbReference type="GO" id="GO:0000902">
    <property type="term" value="P:cell morphogenesis"/>
    <property type="evidence" value="ECO:0007669"/>
    <property type="project" value="InterPro"/>
</dbReference>